<organism evidence="1 2">
    <name type="scientific">Thalictrum thalictroides</name>
    <name type="common">Rue-anemone</name>
    <name type="synonym">Anemone thalictroides</name>
    <dbReference type="NCBI Taxonomy" id="46969"/>
    <lineage>
        <taxon>Eukaryota</taxon>
        <taxon>Viridiplantae</taxon>
        <taxon>Streptophyta</taxon>
        <taxon>Embryophyta</taxon>
        <taxon>Tracheophyta</taxon>
        <taxon>Spermatophyta</taxon>
        <taxon>Magnoliopsida</taxon>
        <taxon>Ranunculales</taxon>
        <taxon>Ranunculaceae</taxon>
        <taxon>Thalictroideae</taxon>
        <taxon>Thalictrum</taxon>
    </lineage>
</organism>
<keyword evidence="2" id="KW-1185">Reference proteome</keyword>
<accession>A0A7J6V0P3</accession>
<name>A0A7J6V0P3_THATH</name>
<proteinExistence type="predicted"/>
<comment type="caution">
    <text evidence="1">The sequence shown here is derived from an EMBL/GenBank/DDBJ whole genome shotgun (WGS) entry which is preliminary data.</text>
</comment>
<sequence length="108" mass="12648">MKNKYLENKSPKCIQLTLRSSKTWREIWACLEELVDISTWDFGPGNFSFGLENWMGIGCLSPNIVPRQCNLTLYEAVELEFNFSFLDREMQNDLQDAFHFLQSDSEID</sequence>
<evidence type="ECO:0000313" key="2">
    <source>
        <dbReference type="Proteomes" id="UP000554482"/>
    </source>
</evidence>
<dbReference type="AlphaFoldDB" id="A0A7J6V0P3"/>
<evidence type="ECO:0000313" key="1">
    <source>
        <dbReference type="EMBL" id="KAF5177940.1"/>
    </source>
</evidence>
<dbReference type="EMBL" id="JABWDY010040691">
    <property type="protein sequence ID" value="KAF5177940.1"/>
    <property type="molecule type" value="Genomic_DNA"/>
</dbReference>
<gene>
    <name evidence="1" type="ORF">FRX31_032472</name>
</gene>
<protein>
    <submittedName>
        <fullName evidence="1">Uncharacterized protein</fullName>
    </submittedName>
</protein>
<dbReference type="Proteomes" id="UP000554482">
    <property type="component" value="Unassembled WGS sequence"/>
</dbReference>
<reference evidence="1 2" key="1">
    <citation type="submission" date="2020-06" db="EMBL/GenBank/DDBJ databases">
        <title>Transcriptomic and genomic resources for Thalictrum thalictroides and T. hernandezii: Facilitating candidate gene discovery in an emerging model plant lineage.</title>
        <authorList>
            <person name="Arias T."/>
            <person name="Riano-Pachon D.M."/>
            <person name="Di Stilio V.S."/>
        </authorList>
    </citation>
    <scope>NUCLEOTIDE SEQUENCE [LARGE SCALE GENOMIC DNA]</scope>
    <source>
        <strain evidence="2">cv. WT478/WT964</strain>
        <tissue evidence="1">Leaves</tissue>
    </source>
</reference>